<accession>A0A5B9D7W9</accession>
<gene>
    <name evidence="2" type="ORF">DSAG12_01153</name>
</gene>
<dbReference type="GeneID" id="41329150"/>
<name>A0A5B9D7W9_9ARCH</name>
<evidence type="ECO:0000259" key="1">
    <source>
        <dbReference type="Pfam" id="PF00483"/>
    </source>
</evidence>
<keyword evidence="3" id="KW-1185">Reference proteome</keyword>
<dbReference type="InterPro" id="IPR029044">
    <property type="entry name" value="Nucleotide-diphossugar_trans"/>
</dbReference>
<dbReference type="PANTHER" id="PTHR42883:SF2">
    <property type="entry name" value="THYMIDYLYLTRANSFERASE"/>
    <property type="match status" value="1"/>
</dbReference>
<dbReference type="SUPFAM" id="SSF53448">
    <property type="entry name" value="Nucleotide-diphospho-sugar transferases"/>
    <property type="match status" value="1"/>
</dbReference>
<dbReference type="KEGG" id="psyt:DSAG12_01153"/>
<reference evidence="2 3" key="1">
    <citation type="journal article" date="2020" name="Nature">
        <title>Isolation of an archaeon at the prokaryote-eukaryote interface.</title>
        <authorList>
            <person name="Imachi H."/>
            <person name="Nobu M.K."/>
            <person name="Nakahara N."/>
            <person name="Morono Y."/>
            <person name="Ogawara M."/>
            <person name="Takaki Y."/>
            <person name="Takano Y."/>
            <person name="Uematsu K."/>
            <person name="Ikuta T."/>
            <person name="Ito M."/>
            <person name="Matsui Y."/>
            <person name="Miyazaki M."/>
            <person name="Murata K."/>
            <person name="Saito Y."/>
            <person name="Sakai S."/>
            <person name="Song C."/>
            <person name="Tasumi E."/>
            <person name="Yamanaka Y."/>
            <person name="Yamaguchi T."/>
            <person name="Kamagata Y."/>
            <person name="Tamaki H."/>
            <person name="Takai K."/>
        </authorList>
    </citation>
    <scope>NUCLEOTIDE SEQUENCE [LARGE SCALE GENOMIC DNA]</scope>
    <source>
        <strain evidence="2 3">MK-D1</strain>
    </source>
</reference>
<organism evidence="2 3">
    <name type="scientific">Promethearchaeum syntrophicum</name>
    <dbReference type="NCBI Taxonomy" id="2594042"/>
    <lineage>
        <taxon>Archaea</taxon>
        <taxon>Promethearchaeati</taxon>
        <taxon>Promethearchaeota</taxon>
        <taxon>Promethearchaeia</taxon>
        <taxon>Promethearchaeales</taxon>
        <taxon>Promethearchaeaceae</taxon>
        <taxon>Promethearchaeum</taxon>
    </lineage>
</organism>
<dbReference type="EMBL" id="CP042905">
    <property type="protein sequence ID" value="QEE15328.1"/>
    <property type="molecule type" value="Genomic_DNA"/>
</dbReference>
<proteinExistence type="predicted"/>
<dbReference type="Gene3D" id="3.90.550.10">
    <property type="entry name" value="Spore Coat Polysaccharide Biosynthesis Protein SpsA, Chain A"/>
    <property type="match status" value="1"/>
</dbReference>
<dbReference type="RefSeq" id="WP_147662242.1">
    <property type="nucleotide sequence ID" value="NZ_CP042905.2"/>
</dbReference>
<evidence type="ECO:0000313" key="3">
    <source>
        <dbReference type="Proteomes" id="UP000321408"/>
    </source>
</evidence>
<dbReference type="InterPro" id="IPR005835">
    <property type="entry name" value="NTP_transferase_dom"/>
</dbReference>
<dbReference type="Pfam" id="PF00483">
    <property type="entry name" value="NTP_transferase"/>
    <property type="match status" value="1"/>
</dbReference>
<dbReference type="OrthoDB" id="15372at2157"/>
<dbReference type="AlphaFoldDB" id="A0A5B9D7W9"/>
<dbReference type="Gene3D" id="2.160.10.10">
    <property type="entry name" value="Hexapeptide repeat proteins"/>
    <property type="match status" value="1"/>
</dbReference>
<protein>
    <submittedName>
        <fullName evidence="2">Sugar phosphate nucleotidyltransferase</fullName>
    </submittedName>
</protein>
<dbReference type="Proteomes" id="UP000321408">
    <property type="component" value="Chromosome"/>
</dbReference>
<reference evidence="2 3" key="2">
    <citation type="journal article" date="2024" name="Int. J. Syst. Evol. Microbiol.">
        <title>Promethearchaeum syntrophicum gen. nov., sp. nov., an anaerobic, obligately syntrophic archaeon, the first isolate of the lineage 'Asgard' archaea, and proposal of the new archaeal phylum Promethearchaeota phyl. nov. and kingdom Promethearchaeati regn. nov.</title>
        <authorList>
            <person name="Imachi H."/>
            <person name="Nobu M.K."/>
            <person name="Kato S."/>
            <person name="Takaki Y."/>
            <person name="Miyazaki M."/>
            <person name="Miyata M."/>
            <person name="Ogawara M."/>
            <person name="Saito Y."/>
            <person name="Sakai S."/>
            <person name="Tahara Y.O."/>
            <person name="Takano Y."/>
            <person name="Tasumi E."/>
            <person name="Uematsu K."/>
            <person name="Yoshimura T."/>
            <person name="Itoh T."/>
            <person name="Ohkuma M."/>
            <person name="Takai K."/>
        </authorList>
    </citation>
    <scope>NUCLEOTIDE SEQUENCE [LARGE SCALE GENOMIC DNA]</scope>
    <source>
        <strain evidence="2 3">MK-D1</strain>
    </source>
</reference>
<feature type="domain" description="Nucleotidyl transferase" evidence="1">
    <location>
        <begin position="8"/>
        <end position="267"/>
    </location>
</feature>
<dbReference type="PANTHER" id="PTHR42883">
    <property type="entry name" value="GLUCOSE-1-PHOSPHATE THYMIDYLTRANSFERASE"/>
    <property type="match status" value="1"/>
</dbReference>
<evidence type="ECO:0000313" key="2">
    <source>
        <dbReference type="EMBL" id="QEE15328.1"/>
    </source>
</evidence>
<sequence length="370" mass="41652">MKLILPIAGVGLRLRPFTSTKPKGFVQIAGSRGVDHILKKIGSSLPDKTPIALITGYKKQQIQQYVEENYSNQFNPSFIEQIPRGYNGDIPYFSGLGHAILLSKEWYERTADIEGRLNPNDSLIFLSDMIPVNNYDFILKDLEKEDNDGIIGSMTVPDEKTRFYGIIETNKDGYIYSLVEKPEKTKSNQAIAGVYAFKAKAMKRLYEILDEQYKKHLDIIDTLEKKEFQLTPALQQLVEEGFKLKSASFKKGILDFGRPEALLNSNRILLDAMDSDYQKHKVEIIDSVIINPSAIETGTKIVHSVVGPYSSIGKNCVIEDCNLNNVVIGDNCVLKKIITRKSIVGDFVQIESIIKNHMTIGDNTTLYSDF</sequence>